<dbReference type="Pfam" id="PF00005">
    <property type="entry name" value="ABC_tran"/>
    <property type="match status" value="1"/>
</dbReference>
<name>A0A2K1P0W2_9BACT</name>
<dbReference type="InterPro" id="IPR003439">
    <property type="entry name" value="ABC_transporter-like_ATP-bd"/>
</dbReference>
<keyword evidence="1" id="KW-0547">Nucleotide-binding</keyword>
<dbReference type="InterPro" id="IPR027417">
    <property type="entry name" value="P-loop_NTPase"/>
</dbReference>
<keyword evidence="2" id="KW-0067">ATP-binding</keyword>
<comment type="caution">
    <text evidence="4">The sequence shown here is derived from an EMBL/GenBank/DDBJ whole genome shotgun (WGS) entry which is preliminary data.</text>
</comment>
<evidence type="ECO:0000313" key="4">
    <source>
        <dbReference type="EMBL" id="PNR96390.1"/>
    </source>
</evidence>
<dbReference type="InterPro" id="IPR003593">
    <property type="entry name" value="AAA+_ATPase"/>
</dbReference>
<dbReference type="PROSITE" id="PS00211">
    <property type="entry name" value="ABC_TRANSPORTER_1"/>
    <property type="match status" value="1"/>
</dbReference>
<evidence type="ECO:0000256" key="2">
    <source>
        <dbReference type="ARBA" id="ARBA00022840"/>
    </source>
</evidence>
<gene>
    <name evidence="4" type="ORF">X929_04645</name>
</gene>
<sequence length="242" mass="27426">MVELKNIRVVYNKNQVNEKKALDKFELIVKKGEFVTIIGPNGAGKTTLLKVLTGEVVLDQGSFTLNNKSIKRIKPYKLFRNVGIVYQEPDRGVFPDLTLEENLILGSKKGNRFFSFGKYEGLELLKSLNMGLENRLKTKVKEFSGGQKQALAMVLASITKPDLLLLDEHTAALDPKNVEKVMELTMKINKELGLTIIMVTHNMKIVEKYARRIVEIKDGKVTKDFVYEKTHNTEELKKVTAN</sequence>
<protein>
    <submittedName>
        <fullName evidence="4">ABC transporter</fullName>
    </submittedName>
</protein>
<dbReference type="PANTHER" id="PTHR24220">
    <property type="entry name" value="IMPORT ATP-BINDING PROTEIN"/>
    <property type="match status" value="1"/>
</dbReference>
<dbReference type="Proteomes" id="UP000236434">
    <property type="component" value="Unassembled WGS sequence"/>
</dbReference>
<proteinExistence type="predicted"/>
<dbReference type="SUPFAM" id="SSF52540">
    <property type="entry name" value="P-loop containing nucleoside triphosphate hydrolases"/>
    <property type="match status" value="1"/>
</dbReference>
<dbReference type="OrthoDB" id="9776369at2"/>
<dbReference type="GO" id="GO:0022857">
    <property type="term" value="F:transmembrane transporter activity"/>
    <property type="evidence" value="ECO:0007669"/>
    <property type="project" value="TreeGrafter"/>
</dbReference>
<dbReference type="AlphaFoldDB" id="A0A2K1P0W2"/>
<dbReference type="GO" id="GO:0005524">
    <property type="term" value="F:ATP binding"/>
    <property type="evidence" value="ECO:0007669"/>
    <property type="project" value="UniProtKB-KW"/>
</dbReference>
<dbReference type="EMBL" id="AZRL01000012">
    <property type="protein sequence ID" value="PNR96390.1"/>
    <property type="molecule type" value="Genomic_DNA"/>
</dbReference>
<reference evidence="4 5" key="1">
    <citation type="submission" date="2013-12" db="EMBL/GenBank/DDBJ databases">
        <title>Comparative genomics of Petrotoga isolates.</title>
        <authorList>
            <person name="Nesbo C.L."/>
            <person name="Charchuk R."/>
            <person name="Chow K."/>
        </authorList>
    </citation>
    <scope>NUCLEOTIDE SEQUENCE [LARGE SCALE GENOMIC DNA]</scope>
    <source>
        <strain evidence="4 5">DSM 13574</strain>
    </source>
</reference>
<dbReference type="PROSITE" id="PS50893">
    <property type="entry name" value="ABC_TRANSPORTER_2"/>
    <property type="match status" value="1"/>
</dbReference>
<dbReference type="RefSeq" id="WP_103066855.1">
    <property type="nucleotide sequence ID" value="NZ_AZRL01000012.1"/>
</dbReference>
<dbReference type="InterPro" id="IPR015854">
    <property type="entry name" value="ABC_transpr_LolD-like"/>
</dbReference>
<dbReference type="GO" id="GO:0005886">
    <property type="term" value="C:plasma membrane"/>
    <property type="evidence" value="ECO:0007669"/>
    <property type="project" value="TreeGrafter"/>
</dbReference>
<dbReference type="InterPro" id="IPR017871">
    <property type="entry name" value="ABC_transporter-like_CS"/>
</dbReference>
<evidence type="ECO:0000313" key="5">
    <source>
        <dbReference type="Proteomes" id="UP000236434"/>
    </source>
</evidence>
<organism evidence="4 5">
    <name type="scientific">Petrotoga olearia DSM 13574</name>
    <dbReference type="NCBI Taxonomy" id="1122955"/>
    <lineage>
        <taxon>Bacteria</taxon>
        <taxon>Thermotogati</taxon>
        <taxon>Thermotogota</taxon>
        <taxon>Thermotogae</taxon>
        <taxon>Petrotogales</taxon>
        <taxon>Petrotogaceae</taxon>
        <taxon>Petrotoga</taxon>
    </lineage>
</organism>
<feature type="domain" description="ABC transporter" evidence="3">
    <location>
        <begin position="2"/>
        <end position="239"/>
    </location>
</feature>
<evidence type="ECO:0000259" key="3">
    <source>
        <dbReference type="PROSITE" id="PS50893"/>
    </source>
</evidence>
<dbReference type="PANTHER" id="PTHR24220:SF692">
    <property type="entry name" value="ABC TRANSPORTER DOMAIN-CONTAINING PROTEIN"/>
    <property type="match status" value="1"/>
</dbReference>
<dbReference type="Gene3D" id="3.40.50.300">
    <property type="entry name" value="P-loop containing nucleotide triphosphate hydrolases"/>
    <property type="match status" value="1"/>
</dbReference>
<evidence type="ECO:0000256" key="1">
    <source>
        <dbReference type="ARBA" id="ARBA00022741"/>
    </source>
</evidence>
<accession>A0A2K1P0W2</accession>
<dbReference type="GO" id="GO:0016887">
    <property type="term" value="F:ATP hydrolysis activity"/>
    <property type="evidence" value="ECO:0007669"/>
    <property type="project" value="InterPro"/>
</dbReference>
<dbReference type="SMART" id="SM00382">
    <property type="entry name" value="AAA"/>
    <property type="match status" value="1"/>
</dbReference>